<dbReference type="RefSeq" id="XP_008028583.1">
    <property type="nucleotide sequence ID" value="XM_008030392.1"/>
</dbReference>
<feature type="compositionally biased region" description="Polar residues" evidence="1">
    <location>
        <begin position="1119"/>
        <end position="1136"/>
    </location>
</feature>
<feature type="compositionally biased region" description="Polar residues" evidence="1">
    <location>
        <begin position="821"/>
        <end position="845"/>
    </location>
</feature>
<feature type="compositionally biased region" description="Basic and acidic residues" evidence="1">
    <location>
        <begin position="666"/>
        <end position="710"/>
    </location>
</feature>
<feature type="compositionally biased region" description="Basic and acidic residues" evidence="1">
    <location>
        <begin position="1449"/>
        <end position="1465"/>
    </location>
</feature>
<reference evidence="3 4" key="1">
    <citation type="journal article" date="2012" name="PLoS Pathog.">
        <title>Diverse lifestyles and strategies of plant pathogenesis encoded in the genomes of eighteen Dothideomycetes fungi.</title>
        <authorList>
            <person name="Ohm R.A."/>
            <person name="Feau N."/>
            <person name="Henrissat B."/>
            <person name="Schoch C.L."/>
            <person name="Horwitz B.A."/>
            <person name="Barry K.W."/>
            <person name="Condon B.J."/>
            <person name="Copeland A.C."/>
            <person name="Dhillon B."/>
            <person name="Glaser F."/>
            <person name="Hesse C.N."/>
            <person name="Kosti I."/>
            <person name="LaButti K."/>
            <person name="Lindquist E.A."/>
            <person name="Lucas S."/>
            <person name="Salamov A.A."/>
            <person name="Bradshaw R.E."/>
            <person name="Ciuffetti L."/>
            <person name="Hamelin R.C."/>
            <person name="Kema G.H.J."/>
            <person name="Lawrence C."/>
            <person name="Scott J.A."/>
            <person name="Spatafora J.W."/>
            <person name="Turgeon B.G."/>
            <person name="de Wit P.J.G.M."/>
            <person name="Zhong S."/>
            <person name="Goodwin S.B."/>
            <person name="Grigoriev I.V."/>
        </authorList>
    </citation>
    <scope>NUCLEOTIDE SEQUENCE [LARGE SCALE GENOMIC DNA]</scope>
    <source>
        <strain evidence="4">28A</strain>
    </source>
</reference>
<feature type="compositionally biased region" description="Basic and acidic residues" evidence="1">
    <location>
        <begin position="253"/>
        <end position="264"/>
    </location>
</feature>
<feature type="compositionally biased region" description="Polar residues" evidence="1">
    <location>
        <begin position="1267"/>
        <end position="1279"/>
    </location>
</feature>
<feature type="compositionally biased region" description="Basic residues" evidence="1">
    <location>
        <begin position="1063"/>
        <end position="1074"/>
    </location>
</feature>
<dbReference type="GO" id="GO:0003677">
    <property type="term" value="F:DNA binding"/>
    <property type="evidence" value="ECO:0007669"/>
    <property type="project" value="InterPro"/>
</dbReference>
<evidence type="ECO:0000313" key="3">
    <source>
        <dbReference type="EMBL" id="EOA84232.1"/>
    </source>
</evidence>
<dbReference type="GO" id="GO:0000781">
    <property type="term" value="C:chromosome, telomeric region"/>
    <property type="evidence" value="ECO:0007669"/>
    <property type="project" value="InterPro"/>
</dbReference>
<dbReference type="Proteomes" id="UP000016935">
    <property type="component" value="Unassembled WGS sequence"/>
</dbReference>
<feature type="compositionally biased region" description="Polar residues" evidence="1">
    <location>
        <begin position="1191"/>
        <end position="1200"/>
    </location>
</feature>
<evidence type="ECO:0000313" key="4">
    <source>
        <dbReference type="Proteomes" id="UP000016935"/>
    </source>
</evidence>
<feature type="region of interest" description="Disordered" evidence="1">
    <location>
        <begin position="228"/>
        <end position="341"/>
    </location>
</feature>
<accession>R0K7H7</accession>
<dbReference type="HOGENOM" id="CLU_248329_0_0_1"/>
<name>R0K7H7_EXST2</name>
<organism evidence="3 4">
    <name type="scientific">Exserohilum turcicum (strain 28A)</name>
    <name type="common">Northern leaf blight fungus</name>
    <name type="synonym">Setosphaeria turcica</name>
    <dbReference type="NCBI Taxonomy" id="671987"/>
    <lineage>
        <taxon>Eukaryota</taxon>
        <taxon>Fungi</taxon>
        <taxon>Dikarya</taxon>
        <taxon>Ascomycota</taxon>
        <taxon>Pezizomycotina</taxon>
        <taxon>Dothideomycetes</taxon>
        <taxon>Pleosporomycetidae</taxon>
        <taxon>Pleosporales</taxon>
        <taxon>Pleosporineae</taxon>
        <taxon>Pleosporaceae</taxon>
        <taxon>Exserohilum</taxon>
    </lineage>
</organism>
<feature type="region of interest" description="Disordered" evidence="1">
    <location>
        <begin position="174"/>
        <end position="194"/>
    </location>
</feature>
<feature type="compositionally biased region" description="Acidic residues" evidence="1">
    <location>
        <begin position="482"/>
        <end position="491"/>
    </location>
</feature>
<feature type="domain" description="Telomeric single stranded DNA binding POT1/Cdc13" evidence="2">
    <location>
        <begin position="1286"/>
        <end position="1441"/>
    </location>
</feature>
<dbReference type="EMBL" id="KB908814">
    <property type="protein sequence ID" value="EOA84232.1"/>
    <property type="molecule type" value="Genomic_DNA"/>
</dbReference>
<dbReference type="InterPro" id="IPR011564">
    <property type="entry name" value="Telomer_end-bd_POT1/Cdc13"/>
</dbReference>
<feature type="compositionally biased region" description="Polar residues" evidence="1">
    <location>
        <begin position="565"/>
        <end position="577"/>
    </location>
</feature>
<protein>
    <recommendedName>
        <fullName evidence="2">Telomeric single stranded DNA binding POT1/Cdc13 domain-containing protein</fullName>
    </recommendedName>
</protein>
<feature type="compositionally biased region" description="Basic and acidic residues" evidence="1">
    <location>
        <begin position="1137"/>
        <end position="1158"/>
    </location>
</feature>
<feature type="compositionally biased region" description="Low complexity" evidence="1">
    <location>
        <begin position="928"/>
        <end position="942"/>
    </location>
</feature>
<proteinExistence type="predicted"/>
<sequence length="1472" mass="160256">MEHTPIAQLSPELPTVESKHFRARVTLIWPYSSSARQLALLLAEPDVRLRRKNGQVRARFSGASAKAIATTGVGIGDEVVLSLRGAQFVTEGAVSTPGKSIDWELVYAQTAVIRVFRNGQETANVEVIDAAPTPAPQSPARRESGFVPSPASQYSSPAFLKRVRLSDGPFFQAPYDPLTDESEEGHDRKRRRKSYRDWKTWTYSARTPSPEKEDTTVENELEWLEASPSRAAQLPQTPTSPSKPDMPSTSVDSQHDRSIERTEPEAPTDNAAPSLSEHDTGKNSVGDAGYDELYAGPDEYLQSDALYAFGGDTEVDTEVNTEEEYPAQGETEGVSTTTTEAGTDDVQHMDREAMDVDVAIAPDVRTENEKDTDRIQTVEVQQVAESMPTTGAGDQVAAASLTLQLDAPKPAMPPPTLSISPNNPLNLASGGLLTPIGREPASPTLQPLDSANLPFPSPFPGERENNATSYFDHLVTSGQSAEVEEQDDEEEKPPSEASYIGETSFFSSIGSSKASTLHPNHESVFTPVRFTFGIDGAGFSRPMELSSPPPEAQPDREIDTAPEMSASTTIDESSFNIQDAGVSPMPQHTVDIESPNEEVRETATDDTLVTVEDVQGQDVSMLSSDSEDEGEEEVASSTEDQDQMATGHILPSSTDNPSEDDADDDSALHHEDSKTADESKDHQQDSLSERNSPIEDNRPRSPQDQVRDRNQSPSMDLDSHSEFVNLDSATGTSHTAEAPDERIEAHTQSQEPELSADETQIEHSFSVDHSYESMIEATDEYLQDAFPMGHASHEFEVEQYSESEQDSAIKEEPTEDGLESQLDQSHALTSEVSNISTRELSMTVSEQDHATTEMQTVDISATVSPRNTRSRAKAQTPSINDEVPLSNRATRSTRSRGSVSSIARSVISPPRTRTRSARSPSQDTIQNSPSSVRSYSSLLSPRKTMAVAVAAARKSPQKSLRRSLNHEFASNSTKAKGSGPSSTKSQSQEPGASQDNYPDEVFVKKWEEDVSTGYSVSPAPTLEEAAGKRTADFSSPVKGGTPRKEEEMDTEPPSGTDTEPKTKSRTRAGRKKPAPKALEPKSSQFAASEIGSPSRRLRSAGPIEPAAQSPGNVRRTRRNVYTLSEPQDSEVTVETSSRLDKKPEENSPHSEGQDRQDDPQQTAAIGANETHSHVALNPQAVVQKHKPMTPEPTQQANMDSQPGLVAATAEHKSLLTPQQTQKTSADLRSSQTNANMDAATTPRSNRKATDIASASASPALKEEHPSQTESTPEQPSIGLSTPLAYYTPLKDLLYFLNRSSQFHSAANPDILALVTAPTTPAEKAKKGPKHWNTTLHVTDASSWPATTTVQCFRAYQDALPEAAVGDVILLRAFAVKSLNRHPTLVSADESAWCVWRWGKPVWGAKRGVFGELKAREEVKGPEVERGEGEWREVERLRKWFLGKVEQELQEKEESQVKTRSKDKAKGAATGGD</sequence>
<gene>
    <name evidence="3" type="ORF">SETTUDRAFT_139132</name>
</gene>
<evidence type="ECO:0000259" key="2">
    <source>
        <dbReference type="SMART" id="SM00976"/>
    </source>
</evidence>
<dbReference type="SMART" id="SM00976">
    <property type="entry name" value="Telo_bind"/>
    <property type="match status" value="1"/>
</dbReference>
<dbReference type="SUPFAM" id="SSF50249">
    <property type="entry name" value="Nucleic acid-binding proteins"/>
    <property type="match status" value="1"/>
</dbReference>
<feature type="compositionally biased region" description="Acidic residues" evidence="1">
    <location>
        <begin position="625"/>
        <end position="642"/>
    </location>
</feature>
<dbReference type="OrthoDB" id="5363079at2759"/>
<reference evidence="3 4" key="2">
    <citation type="journal article" date="2013" name="PLoS Genet.">
        <title>Comparative genome structure, secondary metabolite, and effector coding capacity across Cochliobolus pathogens.</title>
        <authorList>
            <person name="Condon B.J."/>
            <person name="Leng Y."/>
            <person name="Wu D."/>
            <person name="Bushley K.E."/>
            <person name="Ohm R.A."/>
            <person name="Otillar R."/>
            <person name="Martin J."/>
            <person name="Schackwitz W."/>
            <person name="Grimwood J."/>
            <person name="MohdZainudin N."/>
            <person name="Xue C."/>
            <person name="Wang R."/>
            <person name="Manning V.A."/>
            <person name="Dhillon B."/>
            <person name="Tu Z.J."/>
            <person name="Steffenson B.J."/>
            <person name="Salamov A."/>
            <person name="Sun H."/>
            <person name="Lowry S."/>
            <person name="LaButti K."/>
            <person name="Han J."/>
            <person name="Copeland A."/>
            <person name="Lindquist E."/>
            <person name="Barry K."/>
            <person name="Schmutz J."/>
            <person name="Baker S.E."/>
            <person name="Ciuffetti L.M."/>
            <person name="Grigoriev I.V."/>
            <person name="Zhong S."/>
            <person name="Turgeon B.G."/>
        </authorList>
    </citation>
    <scope>NUCLEOTIDE SEQUENCE [LARGE SCALE GENOMIC DNA]</scope>
    <source>
        <strain evidence="4">28A</strain>
    </source>
</reference>
<feature type="compositionally biased region" description="Polar residues" evidence="1">
    <location>
        <begin position="1215"/>
        <end position="1235"/>
    </location>
</feature>
<dbReference type="eggNOG" id="ENOG502SAAT">
    <property type="taxonomic scope" value="Eukaryota"/>
</dbReference>
<feature type="region of interest" description="Disordered" evidence="1">
    <location>
        <begin position="131"/>
        <end position="154"/>
    </location>
</feature>
<feature type="compositionally biased region" description="Polar residues" evidence="1">
    <location>
        <begin position="968"/>
        <end position="996"/>
    </location>
</feature>
<keyword evidence="4" id="KW-1185">Reference proteome</keyword>
<dbReference type="STRING" id="671987.R0K7H7"/>
<feature type="compositionally biased region" description="Low complexity" evidence="1">
    <location>
        <begin position="886"/>
        <end position="901"/>
    </location>
</feature>
<feature type="compositionally biased region" description="Acidic residues" evidence="1">
    <location>
        <begin position="313"/>
        <end position="325"/>
    </location>
</feature>
<feature type="region of interest" description="Disordered" evidence="1">
    <location>
        <begin position="564"/>
        <end position="760"/>
    </location>
</feature>
<dbReference type="GeneID" id="19396494"/>
<dbReference type="Gene3D" id="2.40.50.140">
    <property type="entry name" value="Nucleic acid-binding proteins"/>
    <property type="match status" value="1"/>
</dbReference>
<feature type="region of interest" description="Disordered" evidence="1">
    <location>
        <begin position="477"/>
        <end position="498"/>
    </location>
</feature>
<dbReference type="GO" id="GO:0000723">
    <property type="term" value="P:telomere maintenance"/>
    <property type="evidence" value="ECO:0007669"/>
    <property type="project" value="InterPro"/>
</dbReference>
<feature type="compositionally biased region" description="Polar residues" evidence="1">
    <location>
        <begin position="852"/>
        <end position="879"/>
    </location>
</feature>
<feature type="compositionally biased region" description="Polar residues" evidence="1">
    <location>
        <begin position="234"/>
        <end position="252"/>
    </location>
</feature>
<feature type="region of interest" description="Disordered" evidence="1">
    <location>
        <begin position="792"/>
        <end position="1279"/>
    </location>
</feature>
<dbReference type="InterPro" id="IPR012340">
    <property type="entry name" value="NA-bd_OB-fold"/>
</dbReference>
<feature type="compositionally biased region" description="Low complexity" evidence="1">
    <location>
        <begin position="329"/>
        <end position="341"/>
    </location>
</feature>
<evidence type="ECO:0000256" key="1">
    <source>
        <dbReference type="SAM" id="MobiDB-lite"/>
    </source>
</evidence>
<feature type="region of interest" description="Disordered" evidence="1">
    <location>
        <begin position="1449"/>
        <end position="1472"/>
    </location>
</feature>